<name>A0A917LN99_9FLAO</name>
<protein>
    <submittedName>
        <fullName evidence="2">Uncharacterized protein</fullName>
    </submittedName>
</protein>
<evidence type="ECO:0000313" key="2">
    <source>
        <dbReference type="EMBL" id="GGG45980.1"/>
    </source>
</evidence>
<sequence>MNIFIIILTGVFGATLTFYVGSKLNQGAVRASALLSLIVGLFFYCFPVLLNEYLTNNIPVVFFGTSFIGMVSPKMKGSYLHLALAGMLFSIVYFNESMFFEGYGGALGALAFITLIATMGSAVLFSNNSKIGSRISALKKWMSKDSI</sequence>
<proteinExistence type="predicted"/>
<dbReference type="Proteomes" id="UP000625976">
    <property type="component" value="Unassembled WGS sequence"/>
</dbReference>
<dbReference type="RefSeq" id="WP_188463818.1">
    <property type="nucleotide sequence ID" value="NZ_BMFQ01000002.1"/>
</dbReference>
<gene>
    <name evidence="2" type="ORF">GCM10010976_16950</name>
</gene>
<dbReference type="AlphaFoldDB" id="A0A917LN99"/>
<feature type="transmembrane region" description="Helical" evidence="1">
    <location>
        <begin position="79"/>
        <end position="100"/>
    </location>
</feature>
<feature type="transmembrane region" description="Helical" evidence="1">
    <location>
        <begin position="56"/>
        <end position="72"/>
    </location>
</feature>
<keyword evidence="1" id="KW-1133">Transmembrane helix</keyword>
<reference evidence="2" key="1">
    <citation type="journal article" date="2014" name="Int. J. Syst. Evol. Microbiol.">
        <title>Complete genome sequence of Corynebacterium casei LMG S-19264T (=DSM 44701T), isolated from a smear-ripened cheese.</title>
        <authorList>
            <consortium name="US DOE Joint Genome Institute (JGI-PGF)"/>
            <person name="Walter F."/>
            <person name="Albersmeier A."/>
            <person name="Kalinowski J."/>
            <person name="Ruckert C."/>
        </authorList>
    </citation>
    <scope>NUCLEOTIDE SEQUENCE</scope>
    <source>
        <strain evidence="2">CGMCC 1.12751</strain>
    </source>
</reference>
<keyword evidence="1" id="KW-0812">Transmembrane</keyword>
<keyword evidence="1" id="KW-0472">Membrane</keyword>
<accession>A0A917LN99</accession>
<organism evidence="2 3">
    <name type="scientific">Bizionia arctica</name>
    <dbReference type="NCBI Taxonomy" id="1495645"/>
    <lineage>
        <taxon>Bacteria</taxon>
        <taxon>Pseudomonadati</taxon>
        <taxon>Bacteroidota</taxon>
        <taxon>Flavobacteriia</taxon>
        <taxon>Flavobacteriales</taxon>
        <taxon>Flavobacteriaceae</taxon>
        <taxon>Bizionia</taxon>
    </lineage>
</organism>
<keyword evidence="3" id="KW-1185">Reference proteome</keyword>
<feature type="transmembrane region" description="Helical" evidence="1">
    <location>
        <begin position="31"/>
        <end position="50"/>
    </location>
</feature>
<dbReference type="EMBL" id="BMFQ01000002">
    <property type="protein sequence ID" value="GGG45980.1"/>
    <property type="molecule type" value="Genomic_DNA"/>
</dbReference>
<comment type="caution">
    <text evidence="2">The sequence shown here is derived from an EMBL/GenBank/DDBJ whole genome shotgun (WGS) entry which is preliminary data.</text>
</comment>
<reference evidence="2" key="2">
    <citation type="submission" date="2020-09" db="EMBL/GenBank/DDBJ databases">
        <authorList>
            <person name="Sun Q."/>
            <person name="Zhou Y."/>
        </authorList>
    </citation>
    <scope>NUCLEOTIDE SEQUENCE</scope>
    <source>
        <strain evidence="2">CGMCC 1.12751</strain>
    </source>
</reference>
<feature type="transmembrane region" description="Helical" evidence="1">
    <location>
        <begin position="106"/>
        <end position="125"/>
    </location>
</feature>
<evidence type="ECO:0000256" key="1">
    <source>
        <dbReference type="SAM" id="Phobius"/>
    </source>
</evidence>
<evidence type="ECO:0000313" key="3">
    <source>
        <dbReference type="Proteomes" id="UP000625976"/>
    </source>
</evidence>
<feature type="transmembrane region" description="Helical" evidence="1">
    <location>
        <begin position="6"/>
        <end position="24"/>
    </location>
</feature>